<protein>
    <submittedName>
        <fullName evidence="3">Uncharacterized protein</fullName>
    </submittedName>
</protein>
<keyword evidence="2" id="KW-0472">Membrane</keyword>
<feature type="transmembrane region" description="Helical" evidence="2">
    <location>
        <begin position="73"/>
        <end position="91"/>
    </location>
</feature>
<dbReference type="EMBL" id="DF974151">
    <property type="protein sequence ID" value="GAU45810.1"/>
    <property type="molecule type" value="Genomic_DNA"/>
</dbReference>
<evidence type="ECO:0000256" key="2">
    <source>
        <dbReference type="SAM" id="Phobius"/>
    </source>
</evidence>
<keyword evidence="1" id="KW-0175">Coiled coil</keyword>
<feature type="coiled-coil region" evidence="1">
    <location>
        <begin position="107"/>
        <end position="144"/>
    </location>
</feature>
<keyword evidence="4" id="KW-1185">Reference proteome</keyword>
<evidence type="ECO:0000256" key="1">
    <source>
        <dbReference type="SAM" id="Coils"/>
    </source>
</evidence>
<accession>A0A2Z6P8N3</accession>
<keyword evidence="2" id="KW-1133">Transmembrane helix</keyword>
<proteinExistence type="predicted"/>
<gene>
    <name evidence="3" type="ORF">TSUD_114980</name>
</gene>
<feature type="coiled-coil region" evidence="1">
    <location>
        <begin position="1"/>
        <end position="35"/>
    </location>
</feature>
<sequence length="147" mass="16982">MEDLLSQAKREEEFKERLEAEAAATTKIKEEAEAKKPVEARIDDECSTTSSIRAKVHPFLWEDDEKKNDPTNILMAMIFVFEFYFGVMFLYTMPNKEDEAAIEHVGLVLTTLELNDMEDLLSQAEREEEFKERLEAEVAATKIKEEA</sequence>
<keyword evidence="2" id="KW-0812">Transmembrane</keyword>
<organism evidence="3 4">
    <name type="scientific">Trifolium subterraneum</name>
    <name type="common">Subterranean clover</name>
    <dbReference type="NCBI Taxonomy" id="3900"/>
    <lineage>
        <taxon>Eukaryota</taxon>
        <taxon>Viridiplantae</taxon>
        <taxon>Streptophyta</taxon>
        <taxon>Embryophyta</taxon>
        <taxon>Tracheophyta</taxon>
        <taxon>Spermatophyta</taxon>
        <taxon>Magnoliopsida</taxon>
        <taxon>eudicotyledons</taxon>
        <taxon>Gunneridae</taxon>
        <taxon>Pentapetalae</taxon>
        <taxon>rosids</taxon>
        <taxon>fabids</taxon>
        <taxon>Fabales</taxon>
        <taxon>Fabaceae</taxon>
        <taxon>Papilionoideae</taxon>
        <taxon>50 kb inversion clade</taxon>
        <taxon>NPAAA clade</taxon>
        <taxon>Hologalegina</taxon>
        <taxon>IRL clade</taxon>
        <taxon>Trifolieae</taxon>
        <taxon>Trifolium</taxon>
    </lineage>
</organism>
<evidence type="ECO:0000313" key="3">
    <source>
        <dbReference type="EMBL" id="GAU45810.1"/>
    </source>
</evidence>
<dbReference type="Proteomes" id="UP000242715">
    <property type="component" value="Unassembled WGS sequence"/>
</dbReference>
<dbReference type="AlphaFoldDB" id="A0A2Z6P8N3"/>
<evidence type="ECO:0000313" key="4">
    <source>
        <dbReference type="Proteomes" id="UP000242715"/>
    </source>
</evidence>
<name>A0A2Z6P8N3_TRISU</name>
<reference evidence="4" key="1">
    <citation type="journal article" date="2017" name="Front. Plant Sci.">
        <title>Climate Clever Clovers: New Paradigm to Reduce the Environmental Footprint of Ruminants by Breeding Low Methanogenic Forages Utilizing Haplotype Variation.</title>
        <authorList>
            <person name="Kaur P."/>
            <person name="Appels R."/>
            <person name="Bayer P.E."/>
            <person name="Keeble-Gagnere G."/>
            <person name="Wang J."/>
            <person name="Hirakawa H."/>
            <person name="Shirasawa K."/>
            <person name="Vercoe P."/>
            <person name="Stefanova K."/>
            <person name="Durmic Z."/>
            <person name="Nichols P."/>
            <person name="Revell C."/>
            <person name="Isobe S.N."/>
            <person name="Edwards D."/>
            <person name="Erskine W."/>
        </authorList>
    </citation>
    <scope>NUCLEOTIDE SEQUENCE [LARGE SCALE GENOMIC DNA]</scope>
    <source>
        <strain evidence="4">cv. Daliak</strain>
    </source>
</reference>